<feature type="domain" description="SUI1" evidence="7">
    <location>
        <begin position="1"/>
        <end position="43"/>
    </location>
</feature>
<keyword evidence="3 4" id="KW-0268">Exocytosis</keyword>
<organism evidence="8 9">
    <name type="scientific">Zea mays</name>
    <name type="common">Maize</name>
    <dbReference type="NCBI Taxonomy" id="4577"/>
    <lineage>
        <taxon>Eukaryota</taxon>
        <taxon>Viridiplantae</taxon>
        <taxon>Streptophyta</taxon>
        <taxon>Embryophyta</taxon>
        <taxon>Tracheophyta</taxon>
        <taxon>Spermatophyta</taxon>
        <taxon>Magnoliopsida</taxon>
        <taxon>Liliopsida</taxon>
        <taxon>Poales</taxon>
        <taxon>Poaceae</taxon>
        <taxon>PACMAD clade</taxon>
        <taxon>Panicoideae</taxon>
        <taxon>Andropogonodae</taxon>
        <taxon>Andropogoneae</taxon>
        <taxon>Tripsacinae</taxon>
        <taxon>Zea</taxon>
    </lineage>
</organism>
<dbReference type="PROSITE" id="PS50296">
    <property type="entry name" value="SUI1"/>
    <property type="match status" value="1"/>
</dbReference>
<keyword evidence="9" id="KW-1185">Reference proteome</keyword>
<protein>
    <recommendedName>
        <fullName evidence="4">Exocyst complex component SEC5</fullName>
    </recommendedName>
</protein>
<dbReference type="InterPro" id="IPR029175">
    <property type="entry name" value="EXOC2/Sec5"/>
</dbReference>
<dbReference type="GO" id="GO:0015031">
    <property type="term" value="P:protein transport"/>
    <property type="evidence" value="ECO:0007669"/>
    <property type="project" value="UniProtKB-KW"/>
</dbReference>
<dbReference type="InterPro" id="IPR036877">
    <property type="entry name" value="SUI1_dom_sf"/>
</dbReference>
<evidence type="ECO:0000313" key="8">
    <source>
        <dbReference type="EnsemblPlants" id="Zm00001eb119180_P001"/>
    </source>
</evidence>
<dbReference type="Proteomes" id="UP000007305">
    <property type="component" value="Chromosome 3"/>
</dbReference>
<dbReference type="InterPro" id="IPR029044">
    <property type="entry name" value="Nucleotide-diphossugar_trans"/>
</dbReference>
<evidence type="ECO:0000256" key="2">
    <source>
        <dbReference type="ARBA" id="ARBA00022448"/>
    </source>
</evidence>
<dbReference type="Pfam" id="PF15469">
    <property type="entry name" value="Sec5"/>
    <property type="match status" value="1"/>
</dbReference>
<dbReference type="PANTHER" id="PTHR13043">
    <property type="entry name" value="EXOCYST COMPLEX COMPONENT SEC5"/>
    <property type="match status" value="1"/>
</dbReference>
<dbReference type="EnsemblPlants" id="Zm00001eb119180_T001">
    <property type="protein sequence ID" value="Zm00001eb119180_P001"/>
    <property type="gene ID" value="Zm00001eb119180"/>
</dbReference>
<keyword evidence="2 4" id="KW-0813">Transport</keyword>
<evidence type="ECO:0000256" key="3">
    <source>
        <dbReference type="ARBA" id="ARBA00022483"/>
    </source>
</evidence>
<keyword evidence="6" id="KW-1133">Transmembrane helix</keyword>
<feature type="region of interest" description="Disordered" evidence="5">
    <location>
        <begin position="210"/>
        <end position="237"/>
    </location>
</feature>
<reference evidence="9" key="1">
    <citation type="submission" date="2015-12" db="EMBL/GenBank/DDBJ databases">
        <title>Update maize B73 reference genome by single molecule sequencing technologies.</title>
        <authorList>
            <consortium name="Maize Genome Sequencing Project"/>
            <person name="Ware D."/>
        </authorList>
    </citation>
    <scope>NUCLEOTIDE SEQUENCE [LARGE SCALE GENOMIC DNA]</scope>
    <source>
        <strain evidence="9">cv. B73</strain>
    </source>
</reference>
<dbReference type="AlphaFoldDB" id="A0A804MXJ4"/>
<dbReference type="PANTHER" id="PTHR13043:SF1">
    <property type="entry name" value="EXOCYST COMPLEX COMPONENT 2"/>
    <property type="match status" value="1"/>
</dbReference>
<keyword evidence="4" id="KW-0653">Protein transport</keyword>
<dbReference type="InterPro" id="IPR039481">
    <property type="entry name" value="EXOC2/Sec5_N_dom"/>
</dbReference>
<dbReference type="SUPFAM" id="SSF53448">
    <property type="entry name" value="Nucleotide-diphospho-sugar transferases"/>
    <property type="match status" value="1"/>
</dbReference>
<evidence type="ECO:0000256" key="4">
    <source>
        <dbReference type="RuleBase" id="RU365069"/>
    </source>
</evidence>
<evidence type="ECO:0000256" key="1">
    <source>
        <dbReference type="ARBA" id="ARBA00010578"/>
    </source>
</evidence>
<dbReference type="InParanoid" id="A0A804MXJ4"/>
<keyword evidence="6" id="KW-0472">Membrane</keyword>
<dbReference type="GO" id="GO:0006893">
    <property type="term" value="P:Golgi to plasma membrane transport"/>
    <property type="evidence" value="ECO:0000318"/>
    <property type="project" value="GO_Central"/>
</dbReference>
<dbReference type="GO" id="GO:0006887">
    <property type="term" value="P:exocytosis"/>
    <property type="evidence" value="ECO:0000318"/>
    <property type="project" value="GO_Central"/>
</dbReference>
<evidence type="ECO:0000256" key="5">
    <source>
        <dbReference type="SAM" id="MobiDB-lite"/>
    </source>
</evidence>
<feature type="transmembrane region" description="Helical" evidence="6">
    <location>
        <begin position="252"/>
        <end position="273"/>
    </location>
</feature>
<dbReference type="GO" id="GO:0003743">
    <property type="term" value="F:translation initiation factor activity"/>
    <property type="evidence" value="ECO:0007669"/>
    <property type="project" value="InterPro"/>
</dbReference>
<name>A0A804MXJ4_MAIZE</name>
<comment type="similarity">
    <text evidence="1 4">Belongs to the SEC5 family.</text>
</comment>
<reference evidence="8" key="3">
    <citation type="submission" date="2021-05" db="UniProtKB">
        <authorList>
            <consortium name="EnsemblPlants"/>
        </authorList>
    </citation>
    <scope>IDENTIFICATION</scope>
    <source>
        <strain evidence="8">cv. B73</strain>
    </source>
</reference>
<dbReference type="GO" id="GO:0000145">
    <property type="term" value="C:exocyst"/>
    <property type="evidence" value="ECO:0000318"/>
    <property type="project" value="GO_Central"/>
</dbReference>
<accession>A0A804MXJ4</accession>
<dbReference type="Gramene" id="Zm00001eb119180_T001">
    <property type="protein sequence ID" value="Zm00001eb119180_P001"/>
    <property type="gene ID" value="Zm00001eb119180"/>
</dbReference>
<evidence type="ECO:0000259" key="7">
    <source>
        <dbReference type="PROSITE" id="PS50296"/>
    </source>
</evidence>
<proteinExistence type="inferred from homology"/>
<dbReference type="InterPro" id="IPR001950">
    <property type="entry name" value="SUI1"/>
</dbReference>
<dbReference type="SUPFAM" id="SSF55159">
    <property type="entry name" value="eIF1-like"/>
    <property type="match status" value="1"/>
</dbReference>
<evidence type="ECO:0000256" key="6">
    <source>
        <dbReference type="SAM" id="Phobius"/>
    </source>
</evidence>
<keyword evidence="6" id="KW-0812">Transmembrane</keyword>
<comment type="function">
    <text evidence="4">Component of the exocyst complex involved in the docking of exocytic vesicles with fusion sites on the plasma membrane.</text>
</comment>
<sequence length="380" mass="42560">MTTVQGLNKEFSYNKNLIDLKKEFSCNGTEVQKPELGLVIQLQNIESKLRQIEEDPEGAGTAHLYSVTLKISGVANRAFEPLFERQAQAEKIRSVQGMLQRFRTLFNLPSAIRGNIRKGEYDLAVREIGRSHRRQVPAEESCLLDSFTENQHGLGGDNVFGSCRPLHNGFVSLMHWSGKGKPWDRLDAGKPCALDHTWKAYDLYTGENDSSSASASSGRSPVPTAPSRWTGRRRPAARSSCDVMNENKIELYAAYVGSAFLLLHLCCVVACLTKRGLAVSLARQGDELRWRRKLWHLHHRGTSSPPQSTTPNIIDGKELLNERMSTENRYLKKKPDSWRLACQTIIGNKENSGKASFVLFPTHPAINTSLPYALKKKVVQ</sequence>
<reference evidence="8" key="2">
    <citation type="submission" date="2019-07" db="EMBL/GenBank/DDBJ databases">
        <authorList>
            <person name="Seetharam A."/>
            <person name="Woodhouse M."/>
            <person name="Cannon E."/>
        </authorList>
    </citation>
    <scope>NUCLEOTIDE SEQUENCE [LARGE SCALE GENOMIC DNA]</scope>
    <source>
        <strain evidence="8">cv. B73</strain>
    </source>
</reference>
<comment type="subunit">
    <text evidence="4">Component of the exocyst complex.</text>
</comment>
<dbReference type="Gene3D" id="3.30.780.10">
    <property type="entry name" value="SUI1-like domain"/>
    <property type="match status" value="1"/>
</dbReference>
<evidence type="ECO:0000313" key="9">
    <source>
        <dbReference type="Proteomes" id="UP000007305"/>
    </source>
</evidence>